<comment type="subunit">
    <text evidence="1">Self-associates forming complexes of several hundred monomers.</text>
</comment>
<keyword evidence="3" id="KW-0805">Transcription regulation</keyword>
<keyword evidence="8" id="KW-1185">Reference proteome</keyword>
<comment type="caution">
    <text evidence="7">The sequence shown here is derived from an EMBL/GenBank/DDBJ whole genome shotgun (WGS) entry which is preliminary data.</text>
</comment>
<evidence type="ECO:0000313" key="7">
    <source>
        <dbReference type="EMBL" id="KAK5650418.1"/>
    </source>
</evidence>
<name>A0AAN7VVJ6_9COLE</name>
<evidence type="ECO:0000256" key="4">
    <source>
        <dbReference type="ARBA" id="ARBA00023163"/>
    </source>
</evidence>
<protein>
    <recommendedName>
        <fullName evidence="2">Regulatory protein zeste</fullName>
    </recommendedName>
</protein>
<comment type="function">
    <text evidence="5">Involved in transvection phenomena (= synapsis-dependent gene expression), where the synaptic pairing of chromosomes carrying genes with which zeste interacts influences the expression of these genes. Zeste binds to DNA and stimulates transcription from a nearby promoter.</text>
</comment>
<sequence>MNSKIKRTTYSDSELDLVYKYKTVVECKKTDVTTWKEKVRLDLYSSYFFSITNEIFKDTVWTKIANEFNCAATEGKTAEQLRTKYDNIKKEARKYFAKQKQELYRTGGGAININIRDVLKDIFEKIRAIINLSVEGISPSIGDSDALNLTEASEMGTNEEFSDVFLINSSAPNPQLDIVEEPQPHCSKDVKDSPTIIECGELTDVADWSTYKPAMLKKRKHKLLSSSSADKSSKSKYDIPTKKLCEVATAKSELAHLKKELLIKEDKRKEELHKQQIEIAILKKEHLKLHNDLLQLQIKK</sequence>
<proteinExistence type="predicted"/>
<evidence type="ECO:0000256" key="5">
    <source>
        <dbReference type="ARBA" id="ARBA00025466"/>
    </source>
</evidence>
<evidence type="ECO:0000259" key="6">
    <source>
        <dbReference type="Pfam" id="PF13873"/>
    </source>
</evidence>
<dbReference type="AlphaFoldDB" id="A0AAN7VVJ6"/>
<dbReference type="Proteomes" id="UP001329430">
    <property type="component" value="Chromosome 1"/>
</dbReference>
<accession>A0AAN7VVJ6</accession>
<feature type="domain" description="Myb/SANT-like DNA-binding" evidence="6">
    <location>
        <begin position="57"/>
        <end position="96"/>
    </location>
</feature>
<dbReference type="InterPro" id="IPR028002">
    <property type="entry name" value="Myb_DNA-bind_5"/>
</dbReference>
<evidence type="ECO:0000313" key="8">
    <source>
        <dbReference type="Proteomes" id="UP001329430"/>
    </source>
</evidence>
<keyword evidence="4" id="KW-0804">Transcription</keyword>
<gene>
    <name evidence="7" type="ORF">RI129_001447</name>
</gene>
<evidence type="ECO:0000256" key="2">
    <source>
        <dbReference type="ARBA" id="ARBA00016807"/>
    </source>
</evidence>
<dbReference type="EMBL" id="JAVRBK010000001">
    <property type="protein sequence ID" value="KAK5650418.1"/>
    <property type="molecule type" value="Genomic_DNA"/>
</dbReference>
<dbReference type="Pfam" id="PF13873">
    <property type="entry name" value="Myb_DNA-bind_5"/>
    <property type="match status" value="1"/>
</dbReference>
<evidence type="ECO:0000256" key="3">
    <source>
        <dbReference type="ARBA" id="ARBA00023015"/>
    </source>
</evidence>
<organism evidence="7 8">
    <name type="scientific">Pyrocoelia pectoralis</name>
    <dbReference type="NCBI Taxonomy" id="417401"/>
    <lineage>
        <taxon>Eukaryota</taxon>
        <taxon>Metazoa</taxon>
        <taxon>Ecdysozoa</taxon>
        <taxon>Arthropoda</taxon>
        <taxon>Hexapoda</taxon>
        <taxon>Insecta</taxon>
        <taxon>Pterygota</taxon>
        <taxon>Neoptera</taxon>
        <taxon>Endopterygota</taxon>
        <taxon>Coleoptera</taxon>
        <taxon>Polyphaga</taxon>
        <taxon>Elateriformia</taxon>
        <taxon>Elateroidea</taxon>
        <taxon>Lampyridae</taxon>
        <taxon>Lampyrinae</taxon>
        <taxon>Pyrocoelia</taxon>
    </lineage>
</organism>
<reference evidence="7 8" key="1">
    <citation type="journal article" date="2024" name="Insects">
        <title>An Improved Chromosome-Level Genome Assembly of the Firefly Pyrocoelia pectoralis.</title>
        <authorList>
            <person name="Fu X."/>
            <person name="Meyer-Rochow V.B."/>
            <person name="Ballantyne L."/>
            <person name="Zhu X."/>
        </authorList>
    </citation>
    <scope>NUCLEOTIDE SEQUENCE [LARGE SCALE GENOMIC DNA]</scope>
    <source>
        <strain evidence="7">XCY_ONT2</strain>
    </source>
</reference>
<evidence type="ECO:0000256" key="1">
    <source>
        <dbReference type="ARBA" id="ARBA00011764"/>
    </source>
</evidence>